<comment type="caution">
    <text evidence="1">The sequence shown here is derived from an EMBL/GenBank/DDBJ whole genome shotgun (WGS) entry which is preliminary data.</text>
</comment>
<evidence type="ECO:0000313" key="1">
    <source>
        <dbReference type="EMBL" id="KMO85906.1"/>
    </source>
</evidence>
<dbReference type="Proteomes" id="UP000036503">
    <property type="component" value="Unassembled WGS sequence"/>
</dbReference>
<dbReference type="InterPro" id="IPR013785">
    <property type="entry name" value="Aldolase_TIM"/>
</dbReference>
<dbReference type="GO" id="GO:0006355">
    <property type="term" value="P:regulation of DNA-templated transcription"/>
    <property type="evidence" value="ECO:0007669"/>
    <property type="project" value="InterPro"/>
</dbReference>
<sequence length="188" mass="21362">MNKKRILIPSVRDIRYLDKALQSPQNEILLSTIVHIGNLIELTNVCHKAHKKVIVNHELIGGLSNDVVAFEMLKKMYKIDTVIGTNPYFVSRAKAVGLKTILKIPLIDSLSLELAIKSIESAKPDSIELRPAICACDFLDKFRRIFPGKIFACGFVNNVEMVKKLYYQGFDRIMTSTQELWNINCLRV</sequence>
<dbReference type="PANTHER" id="PTHR35787:SF1">
    <property type="entry name" value="GLYCEROL UPTAKE OPERON ANTITERMINATOR REGULATORY PROTEIN"/>
    <property type="match status" value="1"/>
</dbReference>
<dbReference type="PATRIC" id="fig|1122219.3.peg.2154"/>
<dbReference type="PIRSF" id="PIRSF016897">
    <property type="entry name" value="GlpP"/>
    <property type="match status" value="1"/>
</dbReference>
<reference evidence="1 2" key="1">
    <citation type="submission" date="2015-06" db="EMBL/GenBank/DDBJ databases">
        <title>Draft genome sequence of beer spoilage bacterium Megasphaera cerevisiae type strain 20462.</title>
        <authorList>
            <person name="Kutumbaka K."/>
            <person name="Pasmowitz J."/>
            <person name="Mategko J."/>
            <person name="Reyes D."/>
            <person name="Friedrich A."/>
            <person name="Han S."/>
            <person name="Martens-Habbena W."/>
            <person name="Neal-McKinney J."/>
            <person name="Janagama H.K."/>
            <person name="Nadala C."/>
            <person name="Samadpour M."/>
        </authorList>
    </citation>
    <scope>NUCLEOTIDE SEQUENCE [LARGE SCALE GENOMIC DNA]</scope>
    <source>
        <strain evidence="1 2">DSM 20462</strain>
    </source>
</reference>
<protein>
    <submittedName>
        <fullName evidence="1">Antiterminator</fullName>
    </submittedName>
</protein>
<dbReference type="Pfam" id="PF04309">
    <property type="entry name" value="G3P_antiterm"/>
    <property type="match status" value="1"/>
</dbReference>
<accession>A0A0J6ZLZ2</accession>
<dbReference type="STRING" id="39029.BSR42_13495"/>
<evidence type="ECO:0000313" key="2">
    <source>
        <dbReference type="Proteomes" id="UP000036503"/>
    </source>
</evidence>
<proteinExistence type="predicted"/>
<gene>
    <name evidence="1" type="ORF">AB840_11010</name>
</gene>
<name>A0A0J6ZLZ2_9FIRM</name>
<dbReference type="FunCoup" id="A0A0J6ZLZ2">
    <property type="interactions" value="21"/>
</dbReference>
<dbReference type="RefSeq" id="WP_048514900.1">
    <property type="nucleotide sequence ID" value="NZ_FUXD01000035.1"/>
</dbReference>
<dbReference type="SUPFAM" id="SSF110391">
    <property type="entry name" value="GlpP-like"/>
    <property type="match status" value="1"/>
</dbReference>
<dbReference type="PANTHER" id="PTHR35787">
    <property type="entry name" value="GLYCEROL UPTAKE OPERON ANTITERMINATOR REGULATORY PROTEIN"/>
    <property type="match status" value="1"/>
</dbReference>
<dbReference type="InterPro" id="IPR006699">
    <property type="entry name" value="GlpP"/>
</dbReference>
<dbReference type="InParanoid" id="A0A0J6ZLZ2"/>
<dbReference type="AlphaFoldDB" id="A0A0J6ZLZ2"/>
<dbReference type="OrthoDB" id="9799580at2"/>
<dbReference type="GO" id="GO:0006071">
    <property type="term" value="P:glycerol metabolic process"/>
    <property type="evidence" value="ECO:0007669"/>
    <property type="project" value="InterPro"/>
</dbReference>
<keyword evidence="2" id="KW-1185">Reference proteome</keyword>
<dbReference type="EMBL" id="LEKT01000041">
    <property type="protein sequence ID" value="KMO85906.1"/>
    <property type="molecule type" value="Genomic_DNA"/>
</dbReference>
<organism evidence="1 2">
    <name type="scientific">Megasphaera cerevisiae DSM 20462</name>
    <dbReference type="NCBI Taxonomy" id="1122219"/>
    <lineage>
        <taxon>Bacteria</taxon>
        <taxon>Bacillati</taxon>
        <taxon>Bacillota</taxon>
        <taxon>Negativicutes</taxon>
        <taxon>Veillonellales</taxon>
        <taxon>Veillonellaceae</taxon>
        <taxon>Megasphaera</taxon>
    </lineage>
</organism>
<dbReference type="Gene3D" id="3.20.20.70">
    <property type="entry name" value="Aldolase class I"/>
    <property type="match status" value="1"/>
</dbReference>